<evidence type="ECO:0000313" key="3">
    <source>
        <dbReference type="Proteomes" id="UP001060261"/>
    </source>
</evidence>
<evidence type="ECO:0000313" key="2">
    <source>
        <dbReference type="EMBL" id="UWX63417.1"/>
    </source>
</evidence>
<evidence type="ECO:0008006" key="4">
    <source>
        <dbReference type="Google" id="ProtNLM"/>
    </source>
</evidence>
<organism evidence="2 3">
    <name type="scientific">Deinococcus rubellus</name>
    <dbReference type="NCBI Taxonomy" id="1889240"/>
    <lineage>
        <taxon>Bacteria</taxon>
        <taxon>Thermotogati</taxon>
        <taxon>Deinococcota</taxon>
        <taxon>Deinococci</taxon>
        <taxon>Deinococcales</taxon>
        <taxon>Deinococcaceae</taxon>
        <taxon>Deinococcus</taxon>
    </lineage>
</organism>
<sequence>MLPLKVFVQVFALASLLPPAAADVTRTPISAARPTAFYSAAFKSCTIGDLHLTTDAVGTVRFLQYGQNIPDNSLRVRQSYDRAGRLTGISVVWSGFAGQMLDARAAYDVRGRLIRETGYRRSGFNTPLKKYLKSVPPGTRCSGG</sequence>
<protein>
    <recommendedName>
        <fullName evidence="4">RHS repeat protein</fullName>
    </recommendedName>
</protein>
<dbReference type="RefSeq" id="WP_260559705.1">
    <property type="nucleotide sequence ID" value="NZ_BAABEC010000166.1"/>
</dbReference>
<reference evidence="2" key="1">
    <citation type="submission" date="2022-09" db="EMBL/GenBank/DDBJ databases">
        <title>genome sequence of Deinococcus rubellus.</title>
        <authorList>
            <person name="Srinivasan S."/>
        </authorList>
    </citation>
    <scope>NUCLEOTIDE SEQUENCE</scope>
    <source>
        <strain evidence="2">Ant6</strain>
    </source>
</reference>
<keyword evidence="3" id="KW-1185">Reference proteome</keyword>
<keyword evidence="1" id="KW-0732">Signal</keyword>
<feature type="signal peptide" evidence="1">
    <location>
        <begin position="1"/>
        <end position="22"/>
    </location>
</feature>
<dbReference type="EMBL" id="CP104213">
    <property type="protein sequence ID" value="UWX63417.1"/>
    <property type="molecule type" value="Genomic_DNA"/>
</dbReference>
<dbReference type="Proteomes" id="UP001060261">
    <property type="component" value="Chromosome"/>
</dbReference>
<proteinExistence type="predicted"/>
<evidence type="ECO:0000256" key="1">
    <source>
        <dbReference type="SAM" id="SignalP"/>
    </source>
</evidence>
<name>A0ABY5YH49_9DEIO</name>
<feature type="chain" id="PRO_5045386355" description="RHS repeat protein" evidence="1">
    <location>
        <begin position="23"/>
        <end position="144"/>
    </location>
</feature>
<gene>
    <name evidence="2" type="ORF">N0D28_11760</name>
</gene>
<accession>A0ABY5YH49</accession>